<organism evidence="1 2">
    <name type="scientific">Kipferlia bialata</name>
    <dbReference type="NCBI Taxonomy" id="797122"/>
    <lineage>
        <taxon>Eukaryota</taxon>
        <taxon>Metamonada</taxon>
        <taxon>Carpediemonas-like organisms</taxon>
        <taxon>Kipferlia</taxon>
    </lineage>
</organism>
<accession>A0A9K3DBE4</accession>
<dbReference type="OrthoDB" id="16564at2759"/>
<proteinExistence type="predicted"/>
<dbReference type="Proteomes" id="UP000265618">
    <property type="component" value="Unassembled WGS sequence"/>
</dbReference>
<feature type="non-terminal residue" evidence="1">
    <location>
        <position position="1"/>
    </location>
</feature>
<gene>
    <name evidence="1" type="ORF">KIPB_015157</name>
</gene>
<sequence length="85" mass="9093">SDSDSIGRPHIADALVSEGHCTDRTECFDKWLGTGCPAYVKVPAPLPATKCIALARSCGCVCSWAHPMQSRMTQGNGLEQALKDM</sequence>
<comment type="caution">
    <text evidence="1">The sequence shown here is derived from an EMBL/GenBank/DDBJ whole genome shotgun (WGS) entry which is preliminary data.</text>
</comment>
<dbReference type="AlphaFoldDB" id="A0A9K3DBE4"/>
<feature type="non-terminal residue" evidence="1">
    <location>
        <position position="85"/>
    </location>
</feature>
<dbReference type="Gene3D" id="1.10.150.650">
    <property type="match status" value="1"/>
</dbReference>
<evidence type="ECO:0000313" key="2">
    <source>
        <dbReference type="Proteomes" id="UP000265618"/>
    </source>
</evidence>
<keyword evidence="2" id="KW-1185">Reference proteome</keyword>
<protein>
    <submittedName>
        <fullName evidence="1">Uncharacterized protein</fullName>
    </submittedName>
</protein>
<dbReference type="EMBL" id="BDIP01008287">
    <property type="protein sequence ID" value="GIQ91762.1"/>
    <property type="molecule type" value="Genomic_DNA"/>
</dbReference>
<name>A0A9K3DBE4_9EUKA</name>
<reference evidence="1 2" key="1">
    <citation type="journal article" date="2018" name="PLoS ONE">
        <title>The draft genome of Kipferlia bialata reveals reductive genome evolution in fornicate parasites.</title>
        <authorList>
            <person name="Tanifuji G."/>
            <person name="Takabayashi S."/>
            <person name="Kume K."/>
            <person name="Takagi M."/>
            <person name="Nakayama T."/>
            <person name="Kamikawa R."/>
            <person name="Inagaki Y."/>
            <person name="Hashimoto T."/>
        </authorList>
    </citation>
    <scope>NUCLEOTIDE SEQUENCE [LARGE SCALE GENOMIC DNA]</scope>
    <source>
        <strain evidence="1">NY0173</strain>
    </source>
</reference>
<evidence type="ECO:0000313" key="1">
    <source>
        <dbReference type="EMBL" id="GIQ91762.1"/>
    </source>
</evidence>